<dbReference type="Pfam" id="PF05621">
    <property type="entry name" value="TniB"/>
    <property type="match status" value="1"/>
</dbReference>
<dbReference type="AlphaFoldDB" id="A0A221KEQ1"/>
<dbReference type="Pfam" id="PF06527">
    <property type="entry name" value="TniQ"/>
    <property type="match status" value="1"/>
</dbReference>
<proteinExistence type="predicted"/>
<evidence type="ECO:0000259" key="2">
    <source>
        <dbReference type="Pfam" id="PF06527"/>
    </source>
</evidence>
<dbReference type="EMBL" id="CP022423">
    <property type="protein sequence ID" value="ASM77522.1"/>
    <property type="molecule type" value="Genomic_DNA"/>
</dbReference>
<dbReference type="InterPro" id="IPR009492">
    <property type="entry name" value="TniQ"/>
</dbReference>
<sequence length="707" mass="79649">MDEYPIIDLSHLLPAAQGLARLPADERVQRIRADRWIGYPRAVEALNRLETLYAWPNKQRMPNLLLVGPTNNGKSMIIEKFRRTHPASSDADQEHIPVLVVQMPSEPSVMRFYVALLAAMGAPLRPRPRLPEMEQLALALLRKVGVRMLVIDELHNVLAGNSVNRREFLNLLRFLGNELRIPLVGVGTRDAYLAIRSDDQLENRFEPMMLPVWEDNDDCCSLLASFAASLPLRRSSPIATADMARYLLAAQRGHHRRAGAPADGGGHCRRGERRGSDQPPHAQHGRLHRPQRAATPVRAGIDVKPAPRWPLHPAPKEGEALSSWLNRVALCYHMEVPDLLEHDLGHGHVDDLDTVPPLSLLAMLSQRSGIELDRLRSMSFAGWVPWLLDSLDDQIPDALETYAFQLSVLLPRLRRKTRSITSWRAWLPSQPIHRACPLCLNDPENQAVLLVWKLPLMLSCPLHGCWLESYWGVPGRFLGWENADAAPRTASDPIAAMDRRTWQALTMGYVELPRRRIHAGLWFRLLRTLLDELNTPLSACGTCAGYLRQVWESCGHPLRAGQSLWRPYETLNPAVRLQMLEAAATAINLIEVRDISPPGEQAKLFWSEPQTGFTSGLPTKAPKPEPINHWQRAVQAIDEAIIEARHNPETARSLFALASYGRRDPASLEQLRATFAEEGIPPEFLSHYEPDEPFACLRQNYGLSDKF</sequence>
<dbReference type="InterPro" id="IPR008868">
    <property type="entry name" value="TniB"/>
</dbReference>
<evidence type="ECO:0000256" key="1">
    <source>
        <dbReference type="SAM" id="MobiDB-lite"/>
    </source>
</evidence>
<dbReference type="Gene3D" id="3.40.50.300">
    <property type="entry name" value="P-loop containing nucleotide triphosphate hydrolases"/>
    <property type="match status" value="1"/>
</dbReference>
<dbReference type="InterPro" id="IPR027417">
    <property type="entry name" value="P-loop_NTPase"/>
</dbReference>
<dbReference type="KEGG" id="vff:VITFI_CDS1744"/>
<protein>
    <submittedName>
        <fullName evidence="3">Transposase helper protein TniQ (Plasmid)</fullName>
    </submittedName>
</protein>
<gene>
    <name evidence="3" type="ORF">VITFI_CDS1744</name>
</gene>
<organism evidence="3 4">
    <name type="scientific">Vitreoscilla filiformis</name>
    <dbReference type="NCBI Taxonomy" id="63"/>
    <lineage>
        <taxon>Bacteria</taxon>
        <taxon>Pseudomonadati</taxon>
        <taxon>Pseudomonadota</taxon>
        <taxon>Betaproteobacteria</taxon>
        <taxon>Neisseriales</taxon>
        <taxon>Neisseriaceae</taxon>
        <taxon>Vitreoscilla</taxon>
    </lineage>
</organism>
<evidence type="ECO:0000313" key="4">
    <source>
        <dbReference type="Proteomes" id="UP000199729"/>
    </source>
</evidence>
<feature type="region of interest" description="Disordered" evidence="1">
    <location>
        <begin position="254"/>
        <end position="297"/>
    </location>
</feature>
<evidence type="ECO:0000313" key="3">
    <source>
        <dbReference type="EMBL" id="ASM77522.1"/>
    </source>
</evidence>
<reference evidence="3 4" key="1">
    <citation type="submission" date="2017-07" db="EMBL/GenBank/DDBJ databases">
        <title>Complete Genome Sequence of the cosmetic ferment Vitreoscilla filiformis (ATCC15551).</title>
        <authorList>
            <person name="Contreras S."/>
            <person name="Sagory-Zalkind P."/>
            <person name="Blanquart H."/>
            <person name="Iltis A."/>
            <person name="Morand S.C."/>
        </authorList>
    </citation>
    <scope>NUCLEOTIDE SEQUENCE [LARGE SCALE GENOMIC DNA]</scope>
    <source>
        <strain evidence="3 4">ATCC 15551</strain>
    </source>
</reference>
<accession>A0A221KEQ1</accession>
<keyword evidence="4" id="KW-1185">Reference proteome</keyword>
<name>A0A221KEQ1_VITFI</name>
<dbReference type="SUPFAM" id="SSF52540">
    <property type="entry name" value="P-loop containing nucleoside triphosphate hydrolases"/>
    <property type="match status" value="1"/>
</dbReference>
<dbReference type="Proteomes" id="UP000199729">
    <property type="component" value="Chromosome"/>
</dbReference>
<feature type="domain" description="TniQ" evidence="2">
    <location>
        <begin position="310"/>
        <end position="467"/>
    </location>
</feature>